<proteinExistence type="predicted"/>
<reference evidence="2" key="2">
    <citation type="submission" date="2023-07" db="EMBL/GenBank/DDBJ databases">
        <authorList>
            <consortium name="Lawrence Berkeley National Laboratory"/>
            <person name="Haridas S."/>
            <person name="Hensen N."/>
            <person name="Bonometti L."/>
            <person name="Westerberg I."/>
            <person name="Brannstrom I.O."/>
            <person name="Guillou S."/>
            <person name="Cros-Aarteil S."/>
            <person name="Calhoun S."/>
            <person name="Kuo A."/>
            <person name="Mondo S."/>
            <person name="Pangilinan J."/>
            <person name="Riley R."/>
            <person name="LaButti K."/>
            <person name="Andreopoulos B."/>
            <person name="Lipzen A."/>
            <person name="Chen C."/>
            <person name="Yanf M."/>
            <person name="Daum C."/>
            <person name="Ng V."/>
            <person name="Clum A."/>
            <person name="Steindorff A."/>
            <person name="Ohm R."/>
            <person name="Martin F."/>
            <person name="Silar P."/>
            <person name="Natvig D."/>
            <person name="Lalanne C."/>
            <person name="Gautier V."/>
            <person name="Ament-velasquez S.L."/>
            <person name="Kruys A."/>
            <person name="Hutchinson M.I."/>
            <person name="Powell A.J."/>
            <person name="Barry K."/>
            <person name="Miller A.N."/>
            <person name="Grigoriev I.V."/>
            <person name="Debuchy R."/>
            <person name="Gladieux P."/>
            <person name="Thoren M.H."/>
            <person name="Johannesson H."/>
        </authorList>
    </citation>
    <scope>NUCLEOTIDE SEQUENCE</scope>
    <source>
        <strain evidence="2">FGSC 1904</strain>
    </source>
</reference>
<name>A0AAE0P2G0_SORBR</name>
<evidence type="ECO:0000313" key="3">
    <source>
        <dbReference type="Proteomes" id="UP001281003"/>
    </source>
</evidence>
<dbReference type="EMBL" id="JAUTDP010000011">
    <property type="protein sequence ID" value="KAK3392223.1"/>
    <property type="molecule type" value="Genomic_DNA"/>
</dbReference>
<gene>
    <name evidence="2" type="ORF">B0T20DRAFT_395869</name>
</gene>
<dbReference type="Proteomes" id="UP001281003">
    <property type="component" value="Unassembled WGS sequence"/>
</dbReference>
<evidence type="ECO:0000313" key="2">
    <source>
        <dbReference type="EMBL" id="KAK3392223.1"/>
    </source>
</evidence>
<feature type="region of interest" description="Disordered" evidence="1">
    <location>
        <begin position="147"/>
        <end position="182"/>
    </location>
</feature>
<organism evidence="2 3">
    <name type="scientific">Sordaria brevicollis</name>
    <dbReference type="NCBI Taxonomy" id="83679"/>
    <lineage>
        <taxon>Eukaryota</taxon>
        <taxon>Fungi</taxon>
        <taxon>Dikarya</taxon>
        <taxon>Ascomycota</taxon>
        <taxon>Pezizomycotina</taxon>
        <taxon>Sordariomycetes</taxon>
        <taxon>Sordariomycetidae</taxon>
        <taxon>Sordariales</taxon>
        <taxon>Sordariaceae</taxon>
        <taxon>Sordaria</taxon>
    </lineage>
</organism>
<reference evidence="2" key="1">
    <citation type="journal article" date="2023" name="Mol. Phylogenet. Evol.">
        <title>Genome-scale phylogeny and comparative genomics of the fungal order Sordariales.</title>
        <authorList>
            <person name="Hensen N."/>
            <person name="Bonometti L."/>
            <person name="Westerberg I."/>
            <person name="Brannstrom I.O."/>
            <person name="Guillou S."/>
            <person name="Cros-Aarteil S."/>
            <person name="Calhoun S."/>
            <person name="Haridas S."/>
            <person name="Kuo A."/>
            <person name="Mondo S."/>
            <person name="Pangilinan J."/>
            <person name="Riley R."/>
            <person name="LaButti K."/>
            <person name="Andreopoulos B."/>
            <person name="Lipzen A."/>
            <person name="Chen C."/>
            <person name="Yan M."/>
            <person name="Daum C."/>
            <person name="Ng V."/>
            <person name="Clum A."/>
            <person name="Steindorff A."/>
            <person name="Ohm R.A."/>
            <person name="Martin F."/>
            <person name="Silar P."/>
            <person name="Natvig D.O."/>
            <person name="Lalanne C."/>
            <person name="Gautier V."/>
            <person name="Ament-Velasquez S.L."/>
            <person name="Kruys A."/>
            <person name="Hutchinson M.I."/>
            <person name="Powell A.J."/>
            <person name="Barry K."/>
            <person name="Miller A.N."/>
            <person name="Grigoriev I.V."/>
            <person name="Debuchy R."/>
            <person name="Gladieux P."/>
            <person name="Hiltunen Thoren M."/>
            <person name="Johannesson H."/>
        </authorList>
    </citation>
    <scope>NUCLEOTIDE SEQUENCE</scope>
    <source>
        <strain evidence="2">FGSC 1904</strain>
    </source>
</reference>
<comment type="caution">
    <text evidence="2">The sequence shown here is derived from an EMBL/GenBank/DDBJ whole genome shotgun (WGS) entry which is preliminary data.</text>
</comment>
<dbReference type="AlphaFoldDB" id="A0AAE0P2G0"/>
<evidence type="ECO:0000256" key="1">
    <source>
        <dbReference type="SAM" id="MobiDB-lite"/>
    </source>
</evidence>
<sequence>MSDHSVVTSKDVLHWFVGFMFERLLFRSACNFVNAFGISPSSSEASEQRPTSWNEYTSWELQLLMNDHIPKVVDGEDEPQTPKSTPQIIWFLFRHPLRAYRIRVVLLRLRGYMTLLTQAIVLDRDRAEAPGPIAASLDLPIGIDSNGVSSRRSKSDCRAWSSNTYSPPLDRQRTSRGKGPVSHRRLKLRRNNFINIALANINIQQRQFFGDVGKEDIRGPARYYSTKQNISNMTCMSSWTYPYSWRTKGD</sequence>
<protein>
    <submittedName>
        <fullName evidence="2">Uncharacterized protein</fullName>
    </submittedName>
</protein>
<keyword evidence="3" id="KW-1185">Reference proteome</keyword>
<accession>A0AAE0P2G0</accession>